<accession>A0A0H1R395</accession>
<proteinExistence type="predicted"/>
<name>A0A0H1R395_9HYPH</name>
<dbReference type="OrthoDB" id="148175at2"/>
<dbReference type="CDD" id="cd02440">
    <property type="entry name" value="AdoMet_MTases"/>
    <property type="match status" value="1"/>
</dbReference>
<dbReference type="AlphaFoldDB" id="A0A0H1R395"/>
<dbReference type="SUPFAM" id="SSF53335">
    <property type="entry name" value="S-adenosyl-L-methionine-dependent methyltransferases"/>
    <property type="match status" value="1"/>
</dbReference>
<keyword evidence="3" id="KW-1185">Reference proteome</keyword>
<protein>
    <recommendedName>
        <fullName evidence="1">Methyltransferase domain-containing protein</fullName>
    </recommendedName>
</protein>
<dbReference type="PATRIC" id="fig|1225564.3.peg.1188"/>
<dbReference type="EMBL" id="LCYG01000148">
    <property type="protein sequence ID" value="KLK89494.1"/>
    <property type="molecule type" value="Genomic_DNA"/>
</dbReference>
<dbReference type="Pfam" id="PF13649">
    <property type="entry name" value="Methyltransf_25"/>
    <property type="match status" value="1"/>
</dbReference>
<organism evidence="2 3">
    <name type="scientific">Microvirga vignae</name>
    <dbReference type="NCBI Taxonomy" id="1225564"/>
    <lineage>
        <taxon>Bacteria</taxon>
        <taxon>Pseudomonadati</taxon>
        <taxon>Pseudomonadota</taxon>
        <taxon>Alphaproteobacteria</taxon>
        <taxon>Hyphomicrobiales</taxon>
        <taxon>Methylobacteriaceae</taxon>
        <taxon>Microvirga</taxon>
    </lineage>
</organism>
<dbReference type="InterPro" id="IPR050447">
    <property type="entry name" value="Erg6_SMT_methyltransf"/>
</dbReference>
<dbReference type="RefSeq" id="WP_047192899.1">
    <property type="nucleotide sequence ID" value="NZ_LCYG01000148.1"/>
</dbReference>
<evidence type="ECO:0000313" key="3">
    <source>
        <dbReference type="Proteomes" id="UP000035489"/>
    </source>
</evidence>
<dbReference type="InterPro" id="IPR029063">
    <property type="entry name" value="SAM-dependent_MTases_sf"/>
</dbReference>
<evidence type="ECO:0000259" key="1">
    <source>
        <dbReference type="Pfam" id="PF13649"/>
    </source>
</evidence>
<dbReference type="Gene3D" id="3.40.50.150">
    <property type="entry name" value="Vaccinia Virus protein VP39"/>
    <property type="match status" value="1"/>
</dbReference>
<dbReference type="PANTHER" id="PTHR44068">
    <property type="entry name" value="ZGC:194242"/>
    <property type="match status" value="1"/>
</dbReference>
<feature type="domain" description="Methyltransferase" evidence="1">
    <location>
        <begin position="63"/>
        <end position="159"/>
    </location>
</feature>
<evidence type="ECO:0000313" key="2">
    <source>
        <dbReference type="EMBL" id="KLK89494.1"/>
    </source>
</evidence>
<dbReference type="STRING" id="1225564.AA309_31075"/>
<comment type="caution">
    <text evidence="2">The sequence shown here is derived from an EMBL/GenBank/DDBJ whole genome shotgun (WGS) entry which is preliminary data.</text>
</comment>
<gene>
    <name evidence="2" type="ORF">AA309_31075</name>
</gene>
<dbReference type="InterPro" id="IPR041698">
    <property type="entry name" value="Methyltransf_25"/>
</dbReference>
<reference evidence="2 3" key="1">
    <citation type="submission" date="2015-05" db="EMBL/GenBank/DDBJ databases">
        <title>Draft genome sequence of Microvirga vignae strain BR3299, a novel nitrogen fixing bacteria isolated from Brazil semi-aired region.</title>
        <authorList>
            <person name="Zilli J.E."/>
            <person name="Passos S.R."/>
            <person name="Leite J."/>
            <person name="Baldani J.I."/>
            <person name="Xavier G.R."/>
            <person name="Rumjaneck N.G."/>
            <person name="Simoes-Araujo J.L."/>
        </authorList>
    </citation>
    <scope>NUCLEOTIDE SEQUENCE [LARGE SCALE GENOMIC DNA]</scope>
    <source>
        <strain evidence="2 3">BR3299</strain>
    </source>
</reference>
<dbReference type="Proteomes" id="UP000035489">
    <property type="component" value="Unassembled WGS sequence"/>
</dbReference>
<sequence length="277" mass="30320">MTEDRADRQYEFYPQQYTRFGSDISAEIRREVYGEDLGQLGWRTLDEQAQIAELFSRSSPCHVLDVACGSGGPSLALVASTGCTLTGIDIEASAIAQAQRLASERRLSDKARFLTLDCRNSLPFENASFDVVVCIDAVLHLGDRFAILADWARLLQPGGLLLFTDAAVLTGAVSMDELEIRASQGDFLLVPPGLNETAVAAAGLVLQRCDDRTRATADLATRLHAARERRSSELAKVEGLEWFSQRQNFLAVTAKLASSGRLSRFLYIVEKPAIAHV</sequence>
<dbReference type="PANTHER" id="PTHR44068:SF11">
    <property type="entry name" value="GERANYL DIPHOSPHATE 2-C-METHYLTRANSFERASE"/>
    <property type="match status" value="1"/>
</dbReference>